<accession>A0ABS7LX60</accession>
<gene>
    <name evidence="1" type="ORF">K6M89_07960</name>
</gene>
<comment type="caution">
    <text evidence="1">The sequence shown here is derived from an EMBL/GenBank/DDBJ whole genome shotgun (WGS) entry which is preliminary data.</text>
</comment>
<dbReference type="RefSeq" id="WP_170964881.1">
    <property type="nucleotide sequence ID" value="NZ_CP120230.1"/>
</dbReference>
<sequence>MGGTTVLLCQIPLDDCEIATVTDAVRQWCEERKLDIDGIEGRRAIALAVDLIQTNPGHDHDQLLAELSKRMAHQ</sequence>
<dbReference type="Proteomes" id="UP000733858">
    <property type="component" value="Unassembled WGS sequence"/>
</dbReference>
<proteinExistence type="predicted"/>
<protein>
    <submittedName>
        <fullName evidence="1">Uncharacterized protein</fullName>
    </submittedName>
</protein>
<dbReference type="EMBL" id="JAILYJ010000004">
    <property type="protein sequence ID" value="MBY4629251.1"/>
    <property type="molecule type" value="Genomic_DNA"/>
</dbReference>
<evidence type="ECO:0000313" key="2">
    <source>
        <dbReference type="Proteomes" id="UP000733858"/>
    </source>
</evidence>
<reference evidence="1 2" key="1">
    <citation type="submission" date="2021-08" db="EMBL/GenBank/DDBJ databases">
        <title>Rhizobium croatiense sp. nov. and Rhizobium redzepovicii sp. nov., two new species isolated from nodules of Phaseolus vulgaris in Croatia.</title>
        <authorList>
            <person name="Rajnovic I."/>
            <person name="Ramirez-Bahena M.H."/>
            <person name="Kajic S."/>
            <person name="Igual M.J."/>
            <person name="Peix A."/>
            <person name="Velazquez E."/>
            <person name="Sikora S."/>
        </authorList>
    </citation>
    <scope>NUCLEOTIDE SEQUENCE [LARGE SCALE GENOMIC DNA]</scope>
    <source>
        <strain evidence="1 2">13T</strain>
    </source>
</reference>
<name>A0ABS7LX60_9HYPH</name>
<evidence type="ECO:0000313" key="1">
    <source>
        <dbReference type="EMBL" id="MBY4629251.1"/>
    </source>
</evidence>
<keyword evidence="2" id="KW-1185">Reference proteome</keyword>
<organism evidence="1 2">
    <name type="scientific">Rhizobium croatiense</name>
    <dbReference type="NCBI Taxonomy" id="2867516"/>
    <lineage>
        <taxon>Bacteria</taxon>
        <taxon>Pseudomonadati</taxon>
        <taxon>Pseudomonadota</taxon>
        <taxon>Alphaproteobacteria</taxon>
        <taxon>Hyphomicrobiales</taxon>
        <taxon>Rhizobiaceae</taxon>
        <taxon>Rhizobium/Agrobacterium group</taxon>
        <taxon>Rhizobium</taxon>
    </lineage>
</organism>